<keyword evidence="1" id="KW-0812">Transmembrane</keyword>
<feature type="transmembrane region" description="Helical" evidence="1">
    <location>
        <begin position="26"/>
        <end position="46"/>
    </location>
</feature>
<proteinExistence type="predicted"/>
<dbReference type="EMBL" id="JACGWJ010000027">
    <property type="protein sequence ID" value="KAL0309428.1"/>
    <property type="molecule type" value="Genomic_DNA"/>
</dbReference>
<keyword evidence="1" id="KW-0472">Membrane</keyword>
<accession>A0AAW2KV61</accession>
<sequence>MGWGSGVLGLEGWAGRGLGWSLGPGLLRWAAVAGAWAGVGAGLLLLGCCRGARGQEGVGVGSSSWAGVVGCCGWIEMGRAVGCSMTPRWSSRWILGVG</sequence>
<evidence type="ECO:0000313" key="2">
    <source>
        <dbReference type="EMBL" id="KAL0309428.1"/>
    </source>
</evidence>
<reference evidence="2" key="1">
    <citation type="submission" date="2020-06" db="EMBL/GenBank/DDBJ databases">
        <authorList>
            <person name="Li T."/>
            <person name="Hu X."/>
            <person name="Zhang T."/>
            <person name="Song X."/>
            <person name="Zhang H."/>
            <person name="Dai N."/>
            <person name="Sheng W."/>
            <person name="Hou X."/>
            <person name="Wei L."/>
        </authorList>
    </citation>
    <scope>NUCLEOTIDE SEQUENCE</scope>
    <source>
        <strain evidence="2">G02</strain>
        <tissue evidence="2">Leaf</tissue>
    </source>
</reference>
<gene>
    <name evidence="2" type="ORF">Sradi_5885100</name>
</gene>
<comment type="caution">
    <text evidence="2">The sequence shown here is derived from an EMBL/GenBank/DDBJ whole genome shotgun (WGS) entry which is preliminary data.</text>
</comment>
<dbReference type="AlphaFoldDB" id="A0AAW2KV61"/>
<reference evidence="2" key="2">
    <citation type="journal article" date="2024" name="Plant">
        <title>Genomic evolution and insights into agronomic trait innovations of Sesamum species.</title>
        <authorList>
            <person name="Miao H."/>
            <person name="Wang L."/>
            <person name="Qu L."/>
            <person name="Liu H."/>
            <person name="Sun Y."/>
            <person name="Le M."/>
            <person name="Wang Q."/>
            <person name="Wei S."/>
            <person name="Zheng Y."/>
            <person name="Lin W."/>
            <person name="Duan Y."/>
            <person name="Cao H."/>
            <person name="Xiong S."/>
            <person name="Wang X."/>
            <person name="Wei L."/>
            <person name="Li C."/>
            <person name="Ma Q."/>
            <person name="Ju M."/>
            <person name="Zhao R."/>
            <person name="Li G."/>
            <person name="Mu C."/>
            <person name="Tian Q."/>
            <person name="Mei H."/>
            <person name="Zhang T."/>
            <person name="Gao T."/>
            <person name="Zhang H."/>
        </authorList>
    </citation>
    <scope>NUCLEOTIDE SEQUENCE</scope>
    <source>
        <strain evidence="2">G02</strain>
    </source>
</reference>
<evidence type="ECO:0000256" key="1">
    <source>
        <dbReference type="SAM" id="Phobius"/>
    </source>
</evidence>
<keyword evidence="1" id="KW-1133">Transmembrane helix</keyword>
<protein>
    <submittedName>
        <fullName evidence="2">Uncharacterized protein</fullName>
    </submittedName>
</protein>
<name>A0AAW2KV61_SESRA</name>
<organism evidence="2">
    <name type="scientific">Sesamum radiatum</name>
    <name type="common">Black benniseed</name>
    <dbReference type="NCBI Taxonomy" id="300843"/>
    <lineage>
        <taxon>Eukaryota</taxon>
        <taxon>Viridiplantae</taxon>
        <taxon>Streptophyta</taxon>
        <taxon>Embryophyta</taxon>
        <taxon>Tracheophyta</taxon>
        <taxon>Spermatophyta</taxon>
        <taxon>Magnoliopsida</taxon>
        <taxon>eudicotyledons</taxon>
        <taxon>Gunneridae</taxon>
        <taxon>Pentapetalae</taxon>
        <taxon>asterids</taxon>
        <taxon>lamiids</taxon>
        <taxon>Lamiales</taxon>
        <taxon>Pedaliaceae</taxon>
        <taxon>Sesamum</taxon>
    </lineage>
</organism>